<evidence type="ECO:0000313" key="4">
    <source>
        <dbReference type="Proteomes" id="UP000076532"/>
    </source>
</evidence>
<proteinExistence type="predicted"/>
<keyword evidence="2" id="KW-0812">Transmembrane</keyword>
<sequence length="228" mass="24645">MPLRPPSHGIFRISGYIILIILLGAASSITITTTLKKFQVDDRDSLAAENTAEPTSIPDRPAKLFSSCIAMTWDGTRREDVKTRKSSLRSLTGYPGGDKVIFYWRAGRAASPGSVACTIDSASFGDGRLKDVKVQPGDVGNEQFVERPKSLATVEPLTSGSIKTDDGVDKAYSTLVANEESVPQPNPPLSAAVRSEQLPRRPSASPALPVRYAAPRFRVHLNVLNKIL</sequence>
<dbReference type="AlphaFoldDB" id="A0A166L862"/>
<name>A0A166L862_9AGAM</name>
<feature type="transmembrane region" description="Helical" evidence="2">
    <location>
        <begin position="13"/>
        <end position="35"/>
    </location>
</feature>
<evidence type="ECO:0000313" key="3">
    <source>
        <dbReference type="EMBL" id="KZP22678.1"/>
    </source>
</evidence>
<evidence type="ECO:0000256" key="2">
    <source>
        <dbReference type="SAM" id="Phobius"/>
    </source>
</evidence>
<reference evidence="3 4" key="1">
    <citation type="journal article" date="2016" name="Mol. Biol. Evol.">
        <title>Comparative Genomics of Early-Diverging Mushroom-Forming Fungi Provides Insights into the Origins of Lignocellulose Decay Capabilities.</title>
        <authorList>
            <person name="Nagy L.G."/>
            <person name="Riley R."/>
            <person name="Tritt A."/>
            <person name="Adam C."/>
            <person name="Daum C."/>
            <person name="Floudas D."/>
            <person name="Sun H."/>
            <person name="Yadav J.S."/>
            <person name="Pangilinan J."/>
            <person name="Larsson K.H."/>
            <person name="Matsuura K."/>
            <person name="Barry K."/>
            <person name="Labutti K."/>
            <person name="Kuo R."/>
            <person name="Ohm R.A."/>
            <person name="Bhattacharya S.S."/>
            <person name="Shirouzu T."/>
            <person name="Yoshinaga Y."/>
            <person name="Martin F.M."/>
            <person name="Grigoriev I.V."/>
            <person name="Hibbett D.S."/>
        </authorList>
    </citation>
    <scope>NUCLEOTIDE SEQUENCE [LARGE SCALE GENOMIC DNA]</scope>
    <source>
        <strain evidence="3 4">CBS 109695</strain>
    </source>
</reference>
<evidence type="ECO:0000256" key="1">
    <source>
        <dbReference type="SAM" id="MobiDB-lite"/>
    </source>
</evidence>
<organism evidence="3 4">
    <name type="scientific">Athelia psychrophila</name>
    <dbReference type="NCBI Taxonomy" id="1759441"/>
    <lineage>
        <taxon>Eukaryota</taxon>
        <taxon>Fungi</taxon>
        <taxon>Dikarya</taxon>
        <taxon>Basidiomycota</taxon>
        <taxon>Agaricomycotina</taxon>
        <taxon>Agaricomycetes</taxon>
        <taxon>Agaricomycetidae</taxon>
        <taxon>Atheliales</taxon>
        <taxon>Atheliaceae</taxon>
        <taxon>Athelia</taxon>
    </lineage>
</organism>
<accession>A0A166L862</accession>
<dbReference type="EMBL" id="KV417538">
    <property type="protein sequence ID" value="KZP22678.1"/>
    <property type="molecule type" value="Genomic_DNA"/>
</dbReference>
<keyword evidence="2" id="KW-1133">Transmembrane helix</keyword>
<protein>
    <submittedName>
        <fullName evidence="3">Uncharacterized protein</fullName>
    </submittedName>
</protein>
<keyword evidence="4" id="KW-1185">Reference proteome</keyword>
<dbReference type="Proteomes" id="UP000076532">
    <property type="component" value="Unassembled WGS sequence"/>
</dbReference>
<feature type="region of interest" description="Disordered" evidence="1">
    <location>
        <begin position="179"/>
        <end position="206"/>
    </location>
</feature>
<keyword evidence="2" id="KW-0472">Membrane</keyword>
<gene>
    <name evidence="3" type="ORF">FIBSPDRAFT_890291</name>
</gene>